<evidence type="ECO:0000313" key="3">
    <source>
        <dbReference type="EMBL" id="CAB4347076.1"/>
    </source>
</evidence>
<dbReference type="InterPro" id="IPR037284">
    <property type="entry name" value="SUF_FeS_clus_asmbl_SufBD_sf"/>
</dbReference>
<organism evidence="3">
    <name type="scientific">freshwater metagenome</name>
    <dbReference type="NCBI Taxonomy" id="449393"/>
    <lineage>
        <taxon>unclassified sequences</taxon>
        <taxon>metagenomes</taxon>
        <taxon>ecological metagenomes</taxon>
    </lineage>
</organism>
<dbReference type="InterPro" id="IPR055346">
    <property type="entry name" value="Fe-S_cluster_assembly_SufBD"/>
</dbReference>
<dbReference type="PANTHER" id="PTHR43575">
    <property type="entry name" value="PROTEIN ABCI7, CHLOROPLASTIC"/>
    <property type="match status" value="1"/>
</dbReference>
<dbReference type="InterPro" id="IPR011542">
    <property type="entry name" value="SUF_FeS_clus_asmbl_SufD"/>
</dbReference>
<protein>
    <submittedName>
        <fullName evidence="3">Unannotated protein</fullName>
    </submittedName>
</protein>
<name>A0A6J6A0R5_9ZZZZ</name>
<reference evidence="3" key="1">
    <citation type="submission" date="2020-05" db="EMBL/GenBank/DDBJ databases">
        <authorList>
            <person name="Chiriac C."/>
            <person name="Salcher M."/>
            <person name="Ghai R."/>
            <person name="Kavagutti S V."/>
        </authorList>
    </citation>
    <scope>NUCLEOTIDE SEQUENCE</scope>
</reference>
<gene>
    <name evidence="3" type="ORF">UFOPK3547_01567</name>
</gene>
<accession>A0A6J6A0R5</accession>
<dbReference type="InterPro" id="IPR000825">
    <property type="entry name" value="SUF_FeS_clus_asmbl_SufBD_core"/>
</dbReference>
<dbReference type="InterPro" id="IPR045595">
    <property type="entry name" value="SufBD_N"/>
</dbReference>
<dbReference type="AlphaFoldDB" id="A0A6J6A0R5"/>
<dbReference type="GO" id="GO:0016226">
    <property type="term" value="P:iron-sulfur cluster assembly"/>
    <property type="evidence" value="ECO:0007669"/>
    <property type="project" value="InterPro"/>
</dbReference>
<dbReference type="Pfam" id="PF19295">
    <property type="entry name" value="SufBD_N"/>
    <property type="match status" value="1"/>
</dbReference>
<evidence type="ECO:0000259" key="2">
    <source>
        <dbReference type="Pfam" id="PF19295"/>
    </source>
</evidence>
<dbReference type="NCBIfam" id="TIGR01981">
    <property type="entry name" value="sufD"/>
    <property type="match status" value="1"/>
</dbReference>
<dbReference type="Pfam" id="PF01458">
    <property type="entry name" value="SUFBD_core"/>
    <property type="match status" value="1"/>
</dbReference>
<feature type="domain" description="SUF system FeS cluster assembly SufBD N-terminal" evidence="2">
    <location>
        <begin position="85"/>
        <end position="142"/>
    </location>
</feature>
<sequence>MTQAIAEPPFLADRRAAAAAALESLELPAFRGVAGWEFTPIEGLELDSFPVAASGSADSAAPLLELSAENAIRPTAEKPADGAPVVMPLALAAEHYPQIVEKHLGTVVAGDGSPFVARNDALWTDGLLVYVPKGVEVDAPIVINTVHEAAGSSLHWRLLVVAEEGSKAEIWHQTLSADQEAEGLVNGVVELVVGAGANLRFVDAQGLSESSWVFGSQRAVVERDGALDWITLGFGSANGKIFLETKLAGPGADARVTGAYATRGRQHLDYDTLQEHAAPDTTSDLAFRGILGGRSHAVWRGMIQVDEGAQRTDAFQESRNLLVSRKAHADAIPGLEILANDVRCTHAAAIAQVDPEQLFYLRSHGLDEANAHRLVVEGFLHALVERFEEGPVRDAVAAAIDQRLQLSLAA</sequence>
<dbReference type="EMBL" id="CAESAN010000173">
    <property type="protein sequence ID" value="CAB4347076.1"/>
    <property type="molecule type" value="Genomic_DNA"/>
</dbReference>
<feature type="domain" description="SUF system FeS cluster assembly SufBD core" evidence="1">
    <location>
        <begin position="149"/>
        <end position="379"/>
    </location>
</feature>
<evidence type="ECO:0000259" key="1">
    <source>
        <dbReference type="Pfam" id="PF01458"/>
    </source>
</evidence>
<proteinExistence type="predicted"/>
<dbReference type="SUPFAM" id="SSF101960">
    <property type="entry name" value="Stabilizer of iron transporter SufD"/>
    <property type="match status" value="1"/>
</dbReference>
<dbReference type="PANTHER" id="PTHR43575:SF1">
    <property type="entry name" value="PROTEIN ABCI7, CHLOROPLASTIC"/>
    <property type="match status" value="1"/>
</dbReference>